<proteinExistence type="predicted"/>
<accession>A0AAV7U973</accession>
<sequence length="101" mass="11087">MPGDNYGEVTQLSPGRKCSIDPRQLQGSAAEHRAITGYPQSNVGVRNRPGSADKALEEQKCMPYSRDDCWAPPTPHKCNEEEGATAQGMLKTEWSSTHRGE</sequence>
<evidence type="ECO:0000313" key="2">
    <source>
        <dbReference type="EMBL" id="KAJ1185478.1"/>
    </source>
</evidence>
<evidence type="ECO:0000256" key="1">
    <source>
        <dbReference type="SAM" id="MobiDB-lite"/>
    </source>
</evidence>
<dbReference type="AlphaFoldDB" id="A0AAV7U973"/>
<evidence type="ECO:0000313" key="3">
    <source>
        <dbReference type="Proteomes" id="UP001066276"/>
    </source>
</evidence>
<evidence type="ECO:0008006" key="4">
    <source>
        <dbReference type="Google" id="ProtNLM"/>
    </source>
</evidence>
<feature type="region of interest" description="Disordered" evidence="1">
    <location>
        <begin position="72"/>
        <end position="101"/>
    </location>
</feature>
<reference evidence="2" key="1">
    <citation type="journal article" date="2022" name="bioRxiv">
        <title>Sequencing and chromosome-scale assembly of the giantPleurodeles waltlgenome.</title>
        <authorList>
            <person name="Brown T."/>
            <person name="Elewa A."/>
            <person name="Iarovenko S."/>
            <person name="Subramanian E."/>
            <person name="Araus A.J."/>
            <person name="Petzold A."/>
            <person name="Susuki M."/>
            <person name="Suzuki K.-i.T."/>
            <person name="Hayashi T."/>
            <person name="Toyoda A."/>
            <person name="Oliveira C."/>
            <person name="Osipova E."/>
            <person name="Leigh N.D."/>
            <person name="Simon A."/>
            <person name="Yun M.H."/>
        </authorList>
    </citation>
    <scope>NUCLEOTIDE SEQUENCE</scope>
    <source>
        <strain evidence="2">20211129_DDA</strain>
        <tissue evidence="2">Liver</tissue>
    </source>
</reference>
<comment type="caution">
    <text evidence="2">The sequence shown here is derived from an EMBL/GenBank/DDBJ whole genome shotgun (WGS) entry which is preliminary data.</text>
</comment>
<dbReference type="EMBL" id="JANPWB010000005">
    <property type="protein sequence ID" value="KAJ1185478.1"/>
    <property type="molecule type" value="Genomic_DNA"/>
</dbReference>
<gene>
    <name evidence="2" type="ORF">NDU88_002270</name>
</gene>
<keyword evidence="3" id="KW-1185">Reference proteome</keyword>
<organism evidence="2 3">
    <name type="scientific">Pleurodeles waltl</name>
    <name type="common">Iberian ribbed newt</name>
    <dbReference type="NCBI Taxonomy" id="8319"/>
    <lineage>
        <taxon>Eukaryota</taxon>
        <taxon>Metazoa</taxon>
        <taxon>Chordata</taxon>
        <taxon>Craniata</taxon>
        <taxon>Vertebrata</taxon>
        <taxon>Euteleostomi</taxon>
        <taxon>Amphibia</taxon>
        <taxon>Batrachia</taxon>
        <taxon>Caudata</taxon>
        <taxon>Salamandroidea</taxon>
        <taxon>Salamandridae</taxon>
        <taxon>Pleurodelinae</taxon>
        <taxon>Pleurodeles</taxon>
    </lineage>
</organism>
<protein>
    <recommendedName>
        <fullName evidence="4">Prolactin receptor</fullName>
    </recommendedName>
</protein>
<name>A0AAV7U973_PLEWA</name>
<dbReference type="Proteomes" id="UP001066276">
    <property type="component" value="Chromosome 3_1"/>
</dbReference>